<keyword evidence="3" id="KW-1185">Reference proteome</keyword>
<dbReference type="InterPro" id="IPR024072">
    <property type="entry name" value="DHFR-like_dom_sf"/>
</dbReference>
<dbReference type="InterPro" id="IPR050765">
    <property type="entry name" value="Riboflavin_Biosynth_HTPR"/>
</dbReference>
<evidence type="ECO:0000313" key="3">
    <source>
        <dbReference type="Proteomes" id="UP001582793"/>
    </source>
</evidence>
<dbReference type="InterPro" id="IPR002734">
    <property type="entry name" value="RibDG_C"/>
</dbReference>
<feature type="domain" description="Bacterial bifunctional deaminase-reductase C-terminal" evidence="1">
    <location>
        <begin position="3"/>
        <end position="182"/>
    </location>
</feature>
<comment type="caution">
    <text evidence="2">The sequence shown here is derived from an EMBL/GenBank/DDBJ whole genome shotgun (WGS) entry which is preliminary data.</text>
</comment>
<dbReference type="Gene3D" id="3.40.430.10">
    <property type="entry name" value="Dihydrofolate Reductase, subunit A"/>
    <property type="match status" value="1"/>
</dbReference>
<dbReference type="EMBL" id="JBCGDC010000027">
    <property type="protein sequence ID" value="MFB6393832.1"/>
    <property type="molecule type" value="Genomic_DNA"/>
</dbReference>
<sequence>MRKLTYYVAATLDGHIAGPAGEFDFFPLPADLTEAIVARYPETIPGHVRAPLGLADLPNQRFDTVVMGRGTYEPALREGITSPYPHLRQYVVSRTLTTDDPQVTVVADDPVRVVRDLKQQDGLDIWLCGGGKLAATLRDEIDELIIKRNPIVAGAGIPLFDGPFTPTTYTPVETHEFASGVVMTTYTRAT</sequence>
<evidence type="ECO:0000313" key="2">
    <source>
        <dbReference type="EMBL" id="MFB6393832.1"/>
    </source>
</evidence>
<gene>
    <name evidence="2" type="ORF">AAFH96_12060</name>
</gene>
<dbReference type="SUPFAM" id="SSF53597">
    <property type="entry name" value="Dihydrofolate reductase-like"/>
    <property type="match status" value="1"/>
</dbReference>
<evidence type="ECO:0000259" key="1">
    <source>
        <dbReference type="Pfam" id="PF01872"/>
    </source>
</evidence>
<dbReference type="Pfam" id="PF01872">
    <property type="entry name" value="RibD_C"/>
    <property type="match status" value="1"/>
</dbReference>
<accession>A0ABV5CPA0</accession>
<dbReference type="PANTHER" id="PTHR38011">
    <property type="entry name" value="DIHYDROFOLATE REDUCTASE FAMILY PROTEIN (AFU_ORTHOLOGUE AFUA_8G06820)"/>
    <property type="match status" value="1"/>
</dbReference>
<proteinExistence type="predicted"/>
<dbReference type="RefSeq" id="WP_375734172.1">
    <property type="nucleotide sequence ID" value="NZ_JBCGDC010000027.1"/>
</dbReference>
<name>A0ABV5CPA0_9ACTN</name>
<organism evidence="2 3">
    <name type="scientific">Polymorphospora lycopeni</name>
    <dbReference type="NCBI Taxonomy" id="3140240"/>
    <lineage>
        <taxon>Bacteria</taxon>
        <taxon>Bacillati</taxon>
        <taxon>Actinomycetota</taxon>
        <taxon>Actinomycetes</taxon>
        <taxon>Micromonosporales</taxon>
        <taxon>Micromonosporaceae</taxon>
        <taxon>Polymorphospora</taxon>
    </lineage>
</organism>
<reference evidence="2 3" key="1">
    <citation type="submission" date="2024-04" db="EMBL/GenBank/DDBJ databases">
        <title>Polymorphospora sp. isolated from Baiyangdian Lake in Xiong'an New Area.</title>
        <authorList>
            <person name="Zhang X."/>
            <person name="Liu J."/>
        </authorList>
    </citation>
    <scope>NUCLEOTIDE SEQUENCE [LARGE SCALE GENOMIC DNA]</scope>
    <source>
        <strain evidence="2 3">2-325</strain>
    </source>
</reference>
<dbReference type="PANTHER" id="PTHR38011:SF11">
    <property type="entry name" value="2,5-DIAMINO-6-RIBOSYLAMINO-4(3H)-PYRIMIDINONE 5'-PHOSPHATE REDUCTASE"/>
    <property type="match status" value="1"/>
</dbReference>
<protein>
    <submittedName>
        <fullName evidence="2">Dihydrofolate reductase family protein</fullName>
    </submittedName>
</protein>
<dbReference type="Proteomes" id="UP001582793">
    <property type="component" value="Unassembled WGS sequence"/>
</dbReference>